<reference evidence="2 3" key="1">
    <citation type="submission" date="2023-09" db="EMBL/GenBank/DDBJ databases">
        <authorList>
            <person name="Rey-Velasco X."/>
        </authorList>
    </citation>
    <scope>NUCLEOTIDE SEQUENCE [LARGE SCALE GENOMIC DNA]</scope>
    <source>
        <strain evidence="2 3">F158</strain>
    </source>
</reference>
<dbReference type="SUPFAM" id="SSF58113">
    <property type="entry name" value="Apolipoprotein A-I"/>
    <property type="match status" value="1"/>
</dbReference>
<dbReference type="EMBL" id="JAVRHL010000002">
    <property type="protein sequence ID" value="MDT0682770.1"/>
    <property type="molecule type" value="Genomic_DNA"/>
</dbReference>
<dbReference type="RefSeq" id="WP_311690641.1">
    <property type="nucleotide sequence ID" value="NZ_JAVRHL010000002.1"/>
</dbReference>
<sequence>MSDNLKQTAKDAQHEAEKAADHAQERAEANAEGLKGRAKGWADQGRAEVEDRVYGARDYAAGETEKLAGNLRDAADDMSEGSYQERFVGQFAKTLNSAADNLRDTEISDVVEDLSNFARRNPLAFLGGAALVGFAASRFAKATHEDDFGAVGEPPAGYSPDGPSVDVSPEVQPDPLGARPATPPTSASPAVGGVGDPASYKPAGGPK</sequence>
<proteinExistence type="predicted"/>
<feature type="compositionally biased region" description="Basic and acidic residues" evidence="1">
    <location>
        <begin position="8"/>
        <end position="29"/>
    </location>
</feature>
<feature type="region of interest" description="Disordered" evidence="1">
    <location>
        <begin position="1"/>
        <end position="47"/>
    </location>
</feature>
<name>A0ABU3DGF6_9RHOB</name>
<protein>
    <submittedName>
        <fullName evidence="2">Uncharacterized protein</fullName>
    </submittedName>
</protein>
<gene>
    <name evidence="2" type="ORF">RM543_08730</name>
</gene>
<evidence type="ECO:0000256" key="1">
    <source>
        <dbReference type="SAM" id="MobiDB-lite"/>
    </source>
</evidence>
<evidence type="ECO:0000313" key="2">
    <source>
        <dbReference type="EMBL" id="MDT0682770.1"/>
    </source>
</evidence>
<dbReference type="Proteomes" id="UP001265259">
    <property type="component" value="Unassembled WGS sequence"/>
</dbReference>
<organism evidence="2 3">
    <name type="scientific">Tropicimonas omnivorans</name>
    <dbReference type="NCBI Taxonomy" id="3075590"/>
    <lineage>
        <taxon>Bacteria</taxon>
        <taxon>Pseudomonadati</taxon>
        <taxon>Pseudomonadota</taxon>
        <taxon>Alphaproteobacteria</taxon>
        <taxon>Rhodobacterales</taxon>
        <taxon>Roseobacteraceae</taxon>
        <taxon>Tropicimonas</taxon>
    </lineage>
</organism>
<accession>A0ABU3DGF6</accession>
<feature type="compositionally biased region" description="Low complexity" evidence="1">
    <location>
        <begin position="178"/>
        <end position="190"/>
    </location>
</feature>
<evidence type="ECO:0000313" key="3">
    <source>
        <dbReference type="Proteomes" id="UP001265259"/>
    </source>
</evidence>
<dbReference type="Gene3D" id="1.20.120.20">
    <property type="entry name" value="Apolipoprotein"/>
    <property type="match status" value="1"/>
</dbReference>
<feature type="region of interest" description="Disordered" evidence="1">
    <location>
        <begin position="146"/>
        <end position="207"/>
    </location>
</feature>
<keyword evidence="3" id="KW-1185">Reference proteome</keyword>
<comment type="caution">
    <text evidence="2">The sequence shown here is derived from an EMBL/GenBank/DDBJ whole genome shotgun (WGS) entry which is preliminary data.</text>
</comment>